<accession>A0A551XGC6</accession>
<dbReference type="AlphaFoldDB" id="A0A551XGC6"/>
<evidence type="ECO:0000313" key="2">
    <source>
        <dbReference type="EMBL" id="TRT47754.1"/>
    </source>
</evidence>
<dbReference type="EMBL" id="SFCA01000191">
    <property type="protein sequence ID" value="TRT47754.1"/>
    <property type="molecule type" value="Genomic_DNA"/>
</dbReference>
<reference evidence="2 3" key="1">
    <citation type="submission" date="2019-01" db="EMBL/GenBank/DDBJ databases">
        <title>Coherence of Microcystis species and biogeography revealed through population genomics.</title>
        <authorList>
            <person name="Perez-Carrascal O.M."/>
            <person name="Terrat Y."/>
            <person name="Giani A."/>
            <person name="Fortin N."/>
            <person name="Tromas N."/>
            <person name="Shapiro B.J."/>
        </authorList>
    </citation>
    <scope>NUCLEOTIDE SEQUENCE [LARGE SCALE GENOMIC DNA]</scope>
    <source>
        <strain evidence="2">Ma_QC_C_20070703_M131</strain>
    </source>
</reference>
<protein>
    <recommendedName>
        <fullName evidence="4">ScyD/ScyE family protein</fullName>
    </recommendedName>
</protein>
<comment type="caution">
    <text evidence="2">The sequence shown here is derived from an EMBL/GenBank/DDBJ whole genome shotgun (WGS) entry which is preliminary data.</text>
</comment>
<feature type="signal peptide" evidence="1">
    <location>
        <begin position="1"/>
        <end position="25"/>
    </location>
</feature>
<feature type="non-terminal residue" evidence="2">
    <location>
        <position position="147"/>
    </location>
</feature>
<gene>
    <name evidence="2" type="ORF">EWV85_17895</name>
</gene>
<evidence type="ECO:0008006" key="4">
    <source>
        <dbReference type="Google" id="ProtNLM"/>
    </source>
</evidence>
<sequence>MNNKKLTLTLALTVGFVSPTAPILAANISTTVLASGLNNPRGMTLGPEGQLYITQAGRGGNGTCILSGGQSQVCYGPTSAITRLHTTTGATEVLIDNLPSLAQQPSGIDILAAVKRTAIPKPHDLGFCFFPEGFFAPALTDLLCSGL</sequence>
<name>A0A551XGC6_MICAE</name>
<dbReference type="Proteomes" id="UP000316443">
    <property type="component" value="Unassembled WGS sequence"/>
</dbReference>
<keyword evidence="1" id="KW-0732">Signal</keyword>
<proteinExistence type="predicted"/>
<organism evidence="2 3">
    <name type="scientific">Microcystis aeruginosa Ma_QC_C_20070703_M131</name>
    <dbReference type="NCBI Taxonomy" id="2486263"/>
    <lineage>
        <taxon>Bacteria</taxon>
        <taxon>Bacillati</taxon>
        <taxon>Cyanobacteriota</taxon>
        <taxon>Cyanophyceae</taxon>
        <taxon>Oscillatoriophycideae</taxon>
        <taxon>Chroococcales</taxon>
        <taxon>Microcystaceae</taxon>
        <taxon>Microcystis</taxon>
    </lineage>
</organism>
<feature type="chain" id="PRO_5021948175" description="ScyD/ScyE family protein" evidence="1">
    <location>
        <begin position="26"/>
        <end position="147"/>
    </location>
</feature>
<evidence type="ECO:0000313" key="3">
    <source>
        <dbReference type="Proteomes" id="UP000316443"/>
    </source>
</evidence>
<evidence type="ECO:0000256" key="1">
    <source>
        <dbReference type="SAM" id="SignalP"/>
    </source>
</evidence>